<name>A0A0F9KV85_9ZZZZ</name>
<evidence type="ECO:0000313" key="1">
    <source>
        <dbReference type="EMBL" id="KKM78716.1"/>
    </source>
</evidence>
<dbReference type="EMBL" id="LAZR01008446">
    <property type="protein sequence ID" value="KKM78716.1"/>
    <property type="molecule type" value="Genomic_DNA"/>
</dbReference>
<accession>A0A0F9KV85</accession>
<organism evidence="1">
    <name type="scientific">marine sediment metagenome</name>
    <dbReference type="NCBI Taxonomy" id="412755"/>
    <lineage>
        <taxon>unclassified sequences</taxon>
        <taxon>metagenomes</taxon>
        <taxon>ecological metagenomes</taxon>
    </lineage>
</organism>
<sequence length="345" mass="40733">MSLLDHHGKNLLPTVWSPDGDLMMRFRAQLDDQLRHRFVQATDVFLVGDAVSHYWKWDSAVDVLLMLDEQDMPAADEQIKRASGFPLIETDNDVYFWPILNTVAPEVLAKHFGPVYSVASGSWYGERVQDEMELRRVAGVLQHTNWKLYRAKYEDDPFPYDWRILSEAFRRLDADERTTVIDETKYRVSQIDRNVTKLLKRQPKEIWRAAEKFDAELVETEEIPLDAELVPRRVVFAILHRFRYQDLLATMVSLDDLLQRRQPRHAATKKRPLQETSTVQTMRRRLLQTSDMMLQRQGGASNAIMAMGDQIQYLMENSRYVLTDMRRRRIAYNIYRRYYLGKIEE</sequence>
<dbReference type="AlphaFoldDB" id="A0A0F9KV85"/>
<comment type="caution">
    <text evidence="1">The sequence shown here is derived from an EMBL/GenBank/DDBJ whole genome shotgun (WGS) entry which is preliminary data.</text>
</comment>
<gene>
    <name evidence="1" type="ORF">LCGC14_1357160</name>
</gene>
<proteinExistence type="predicted"/>
<reference evidence="1" key="1">
    <citation type="journal article" date="2015" name="Nature">
        <title>Complex archaea that bridge the gap between prokaryotes and eukaryotes.</title>
        <authorList>
            <person name="Spang A."/>
            <person name="Saw J.H."/>
            <person name="Jorgensen S.L."/>
            <person name="Zaremba-Niedzwiedzka K."/>
            <person name="Martijn J."/>
            <person name="Lind A.E."/>
            <person name="van Eijk R."/>
            <person name="Schleper C."/>
            <person name="Guy L."/>
            <person name="Ettema T.J."/>
        </authorList>
    </citation>
    <scope>NUCLEOTIDE SEQUENCE</scope>
</reference>
<protein>
    <submittedName>
        <fullName evidence="1">Uncharacterized protein</fullName>
    </submittedName>
</protein>